<evidence type="ECO:0000256" key="2">
    <source>
        <dbReference type="ARBA" id="ARBA00022676"/>
    </source>
</evidence>
<keyword evidence="3" id="KW-0808">Transferase</keyword>
<name>A0A0K9PII3_ZOSMR</name>
<dbReference type="GO" id="GO:0005886">
    <property type="term" value="C:plasma membrane"/>
    <property type="evidence" value="ECO:0000318"/>
    <property type="project" value="GO_Central"/>
</dbReference>
<feature type="transmembrane region" description="Helical" evidence="11">
    <location>
        <begin position="605"/>
        <end position="626"/>
    </location>
</feature>
<feature type="binding site" evidence="9">
    <location>
        <position position="138"/>
    </location>
    <ligand>
        <name>UDP-alpha-D-glucose</name>
        <dbReference type="ChEBI" id="CHEBI:58885"/>
    </ligand>
</feature>
<dbReference type="SUPFAM" id="SSF53448">
    <property type="entry name" value="Nucleotide-diphospho-sugar transferases"/>
    <property type="match status" value="1"/>
</dbReference>
<evidence type="ECO:0000256" key="10">
    <source>
        <dbReference type="PIRSR" id="PIRSR605150-3"/>
    </source>
</evidence>
<feature type="binding site" evidence="10">
    <location>
        <position position="335"/>
    </location>
    <ligand>
        <name>Mn(2+)</name>
        <dbReference type="ChEBI" id="CHEBI:29035"/>
    </ligand>
</feature>
<dbReference type="GO" id="GO:0030244">
    <property type="term" value="P:cellulose biosynthetic process"/>
    <property type="evidence" value="ECO:0000318"/>
    <property type="project" value="GO_Central"/>
</dbReference>
<sequence length="791" mass="90455">MADGIRGGEEGRIDELSLVNKEEIQPQPQPQPLWEKIPVSSAKMIPYRIIVVLRLIVVIFYLRYRIIYPLSNNNAVWLVVDFWLALSWILDQFPKCFPVVHDTHLDRLSLQFDPDHRRKHSLLAPIDFFVTSADVIKEPPILTANTVLSILAVDYPVHKVSCYVSDDGASMQLFDTLSRTSEFSRSWVPFCKKYSIEPRAPEFYFSHQNDHYDTGNLQPDFLTERAKIKREYQQFKVGINALVAKGVNKPPKGGWVMNDGTPWPGNIIGDHPSIIKEYLGSRGALDVEGNELPQLVYVSREKRPGFINQKKAGAMNALVRISAVLSNAPFILNLDCDHYVNNSKTVKHAMCFYMDTHLRNNLSFVQFPQRFYGVDQHDLYANHNFIFSDVIMRGLDGIQGPLYVGTGCILNRKALYGNDPGMVDQDCNAIKRFGRSKLFIASTLMDDGGLPPMDTEGKSKLMEEAIHVTSCDYEKDTEWGKEISWIYGSVTEDILTGFKLHYRGWKSIYCMPDRPAFKGTAPINLTDRLKQSTRWARGSIEMLKSRHCPLFYGWGGKLKLVQRISYINVCVYPFTSIPLIAYCFIPAIALLSGTLNISTITNMPTIWLVALFLSIIATAILEIRWAQIRPVSFWRVEQYWMVSGVSCYPFAIIQGLCNVSFSNKAKYTVTIKPVGDEEDEQFGDFYRFKWSSLVILPTIMIVLNALGLIVGVQHLIHNGFGSWKIDLFWKFFAPLWILAHLYPFLKGLMAKHNKILPIVVLGVCLFFMVEFIMKYIQISVFHAYINFYYYL</sequence>
<feature type="transmembrane region" description="Helical" evidence="11">
    <location>
        <begin position="757"/>
        <end position="785"/>
    </location>
</feature>
<evidence type="ECO:0000256" key="7">
    <source>
        <dbReference type="ARBA" id="ARBA00023316"/>
    </source>
</evidence>
<feature type="transmembrane region" description="Helical" evidence="11">
    <location>
        <begin position="728"/>
        <end position="745"/>
    </location>
</feature>
<reference evidence="13" key="1">
    <citation type="journal article" date="2016" name="Nature">
        <title>The genome of the seagrass Zostera marina reveals angiosperm adaptation to the sea.</title>
        <authorList>
            <person name="Olsen J.L."/>
            <person name="Rouze P."/>
            <person name="Verhelst B."/>
            <person name="Lin Y.-C."/>
            <person name="Bayer T."/>
            <person name="Collen J."/>
            <person name="Dattolo E."/>
            <person name="De Paoli E."/>
            <person name="Dittami S."/>
            <person name="Maumus F."/>
            <person name="Michel G."/>
            <person name="Kersting A."/>
            <person name="Lauritano C."/>
            <person name="Lohaus R."/>
            <person name="Toepel M."/>
            <person name="Tonon T."/>
            <person name="Vanneste K."/>
            <person name="Amirebrahimi M."/>
            <person name="Brakel J."/>
            <person name="Bostroem C."/>
            <person name="Chovatia M."/>
            <person name="Grimwood J."/>
            <person name="Jenkins J.W."/>
            <person name="Jueterbock A."/>
            <person name="Mraz A."/>
            <person name="Stam W.T."/>
            <person name="Tice H."/>
            <person name="Bornberg-Bauer E."/>
            <person name="Green P.J."/>
            <person name="Pearson G.A."/>
            <person name="Procaccini G."/>
            <person name="Duarte C.M."/>
            <person name="Schmutz J."/>
            <person name="Reusch T.B.H."/>
            <person name="Van de Peer Y."/>
        </authorList>
    </citation>
    <scope>NUCLEOTIDE SEQUENCE [LARGE SCALE GENOMIC DNA]</scope>
    <source>
        <strain evidence="13">cv. Finnish</strain>
    </source>
</reference>
<dbReference type="GO" id="GO:0012505">
    <property type="term" value="C:endomembrane system"/>
    <property type="evidence" value="ECO:0007669"/>
    <property type="project" value="UniProtKB-SubCell"/>
</dbReference>
<dbReference type="GO" id="GO:0016759">
    <property type="term" value="F:cellulose synthase activity"/>
    <property type="evidence" value="ECO:0000318"/>
    <property type="project" value="GO_Central"/>
</dbReference>
<feature type="transmembrane region" description="Helical" evidence="11">
    <location>
        <begin position="693"/>
        <end position="716"/>
    </location>
</feature>
<protein>
    <submittedName>
        <fullName evidence="12">Cellulose synthase, family GT2</fullName>
    </submittedName>
</protein>
<evidence type="ECO:0000256" key="6">
    <source>
        <dbReference type="ARBA" id="ARBA00023136"/>
    </source>
</evidence>
<evidence type="ECO:0000256" key="4">
    <source>
        <dbReference type="ARBA" id="ARBA00022692"/>
    </source>
</evidence>
<comment type="subcellular location">
    <subcellularLocation>
        <location evidence="1">Endomembrane system</location>
        <topology evidence="1">Multi-pass membrane protein</topology>
    </subcellularLocation>
</comment>
<dbReference type="GO" id="GO:0009833">
    <property type="term" value="P:plant-type primary cell wall biogenesis"/>
    <property type="evidence" value="ECO:0000318"/>
    <property type="project" value="GO_Central"/>
</dbReference>
<feature type="binding site" evidence="10">
    <location>
        <position position="311"/>
    </location>
    <ligand>
        <name>Mn(2+)</name>
        <dbReference type="ChEBI" id="CHEBI:29035"/>
    </ligand>
</feature>
<keyword evidence="7" id="KW-0961">Cell wall biogenesis/degradation</keyword>
<dbReference type="GO" id="GO:0071555">
    <property type="term" value="P:cell wall organization"/>
    <property type="evidence" value="ECO:0007669"/>
    <property type="project" value="UniProtKB-KW"/>
</dbReference>
<dbReference type="GO" id="GO:0016760">
    <property type="term" value="F:cellulose synthase (UDP-forming) activity"/>
    <property type="evidence" value="ECO:0007669"/>
    <property type="project" value="InterPro"/>
</dbReference>
<evidence type="ECO:0000256" key="9">
    <source>
        <dbReference type="PIRSR" id="PIRSR605150-2"/>
    </source>
</evidence>
<evidence type="ECO:0000256" key="8">
    <source>
        <dbReference type="PIRSR" id="PIRSR605150-1"/>
    </source>
</evidence>
<keyword evidence="4 11" id="KW-0812">Transmembrane</keyword>
<feature type="active site" evidence="8">
    <location>
        <position position="493"/>
    </location>
</feature>
<feature type="binding site" evidence="9">
    <location>
        <position position="137"/>
    </location>
    <ligand>
        <name>UDP-alpha-D-glucose</name>
        <dbReference type="ChEBI" id="CHEBI:58885"/>
    </ligand>
</feature>
<dbReference type="InterPro" id="IPR005150">
    <property type="entry name" value="Cellulose_synth"/>
</dbReference>
<dbReference type="Pfam" id="PF03552">
    <property type="entry name" value="Cellulose_synt"/>
    <property type="match status" value="2"/>
</dbReference>
<dbReference type="Gene3D" id="3.90.550.10">
    <property type="entry name" value="Spore Coat Polysaccharide Biosynthesis Protein SpsA, Chain A"/>
    <property type="match status" value="1"/>
</dbReference>
<dbReference type="PANTHER" id="PTHR13301">
    <property type="entry name" value="X-BOX TRANSCRIPTION FACTOR-RELATED"/>
    <property type="match status" value="1"/>
</dbReference>
<organism evidence="12 13">
    <name type="scientific">Zostera marina</name>
    <name type="common">Eelgrass</name>
    <dbReference type="NCBI Taxonomy" id="29655"/>
    <lineage>
        <taxon>Eukaryota</taxon>
        <taxon>Viridiplantae</taxon>
        <taxon>Streptophyta</taxon>
        <taxon>Embryophyta</taxon>
        <taxon>Tracheophyta</taxon>
        <taxon>Spermatophyta</taxon>
        <taxon>Magnoliopsida</taxon>
        <taxon>Liliopsida</taxon>
        <taxon>Zosteraceae</taxon>
        <taxon>Zostera</taxon>
    </lineage>
</organism>
<proteinExistence type="predicted"/>
<evidence type="ECO:0000313" key="12">
    <source>
        <dbReference type="EMBL" id="KMZ68047.1"/>
    </source>
</evidence>
<dbReference type="Proteomes" id="UP000036987">
    <property type="component" value="Unassembled WGS sequence"/>
</dbReference>
<evidence type="ECO:0000256" key="1">
    <source>
        <dbReference type="ARBA" id="ARBA00004127"/>
    </source>
</evidence>
<evidence type="ECO:0000313" key="13">
    <source>
        <dbReference type="Proteomes" id="UP000036987"/>
    </source>
</evidence>
<accession>A0A0K9PII3</accession>
<feature type="active site" evidence="8">
    <location>
        <position position="167"/>
    </location>
</feature>
<evidence type="ECO:0000256" key="5">
    <source>
        <dbReference type="ARBA" id="ARBA00022989"/>
    </source>
</evidence>
<feature type="binding site" evidence="9">
    <location>
        <position position="310"/>
    </location>
    <ligand>
        <name>UDP-alpha-D-glucose</name>
        <dbReference type="ChEBI" id="CHEBI:58885"/>
    </ligand>
</feature>
<keyword evidence="2" id="KW-0328">Glycosyltransferase</keyword>
<keyword evidence="6 11" id="KW-0472">Membrane</keyword>
<gene>
    <name evidence="12" type="ORF">ZOSMA_24G00680</name>
</gene>
<comment type="caution">
    <text evidence="12">The sequence shown here is derived from an EMBL/GenBank/DDBJ whole genome shotgun (WGS) entry which is preliminary data.</text>
</comment>
<feature type="transmembrane region" description="Helical" evidence="11">
    <location>
        <begin position="571"/>
        <end position="593"/>
    </location>
</feature>
<evidence type="ECO:0000256" key="3">
    <source>
        <dbReference type="ARBA" id="ARBA00022679"/>
    </source>
</evidence>
<keyword evidence="13" id="KW-1185">Reference proteome</keyword>
<dbReference type="STRING" id="29655.A0A0K9PII3"/>
<dbReference type="EMBL" id="LFYR01000864">
    <property type="protein sequence ID" value="KMZ68047.1"/>
    <property type="molecule type" value="Genomic_DNA"/>
</dbReference>
<dbReference type="AlphaFoldDB" id="A0A0K9PII3"/>
<evidence type="ECO:0000256" key="11">
    <source>
        <dbReference type="SAM" id="Phobius"/>
    </source>
</evidence>
<feature type="transmembrane region" description="Helical" evidence="11">
    <location>
        <begin position="638"/>
        <end position="657"/>
    </location>
</feature>
<keyword evidence="5 11" id="KW-1133">Transmembrane helix</keyword>
<dbReference type="InterPro" id="IPR029044">
    <property type="entry name" value="Nucleotide-diphossugar_trans"/>
</dbReference>
<feature type="binding site" evidence="9">
    <location>
        <position position="167"/>
    </location>
    <ligand>
        <name>UDP-alpha-D-glucose</name>
        <dbReference type="ChEBI" id="CHEBI:58885"/>
    </ligand>
</feature>